<accession>A0AAE1NE86</accession>
<dbReference type="Proteomes" id="UP001292094">
    <property type="component" value="Unassembled WGS sequence"/>
</dbReference>
<name>A0AAE1NE86_9EUCA</name>
<keyword evidence="2" id="KW-1185">Reference proteome</keyword>
<gene>
    <name evidence="1" type="ORF">Pmani_038507</name>
</gene>
<evidence type="ECO:0000313" key="1">
    <source>
        <dbReference type="EMBL" id="KAK4288465.1"/>
    </source>
</evidence>
<organism evidence="1 2">
    <name type="scientific">Petrolisthes manimaculis</name>
    <dbReference type="NCBI Taxonomy" id="1843537"/>
    <lineage>
        <taxon>Eukaryota</taxon>
        <taxon>Metazoa</taxon>
        <taxon>Ecdysozoa</taxon>
        <taxon>Arthropoda</taxon>
        <taxon>Crustacea</taxon>
        <taxon>Multicrustacea</taxon>
        <taxon>Malacostraca</taxon>
        <taxon>Eumalacostraca</taxon>
        <taxon>Eucarida</taxon>
        <taxon>Decapoda</taxon>
        <taxon>Pleocyemata</taxon>
        <taxon>Anomura</taxon>
        <taxon>Galatheoidea</taxon>
        <taxon>Porcellanidae</taxon>
        <taxon>Petrolisthes</taxon>
    </lineage>
</organism>
<evidence type="ECO:0000313" key="2">
    <source>
        <dbReference type="Proteomes" id="UP001292094"/>
    </source>
</evidence>
<comment type="caution">
    <text evidence="1">The sequence shown here is derived from an EMBL/GenBank/DDBJ whole genome shotgun (WGS) entry which is preliminary data.</text>
</comment>
<proteinExistence type="predicted"/>
<protein>
    <submittedName>
        <fullName evidence="1">Uncharacterized protein</fullName>
    </submittedName>
</protein>
<reference evidence="1" key="1">
    <citation type="submission" date="2023-11" db="EMBL/GenBank/DDBJ databases">
        <title>Genome assemblies of two species of porcelain crab, Petrolisthes cinctipes and Petrolisthes manimaculis (Anomura: Porcellanidae).</title>
        <authorList>
            <person name="Angst P."/>
        </authorList>
    </citation>
    <scope>NUCLEOTIDE SEQUENCE</scope>
    <source>
        <strain evidence="1">PB745_02</strain>
        <tissue evidence="1">Gill</tissue>
    </source>
</reference>
<dbReference type="AlphaFoldDB" id="A0AAE1NE86"/>
<feature type="non-terminal residue" evidence="1">
    <location>
        <position position="177"/>
    </location>
</feature>
<sequence length="177" mass="20019">VDGDDDDEGQRMEDVLTRLVHLSQNPSLWRLVHSVIGEVDSSHYTTDVSVSQSNFHHHTDPKTISLKTRTGINIEDKKMASTVLPQFTFRRVYIPSAHTRHTQHRPVLALSAASMIKTKTPPGHKHEKYVTKAALNGQTSPKQSSRIILAKELLDKYDSLLNPQTISPKHWKISRTL</sequence>
<dbReference type="EMBL" id="JAWZYT010006296">
    <property type="protein sequence ID" value="KAK4288465.1"/>
    <property type="molecule type" value="Genomic_DNA"/>
</dbReference>